<dbReference type="GO" id="GO:0000956">
    <property type="term" value="P:nuclear-transcribed mRNA catabolic process"/>
    <property type="evidence" value="ECO:0007669"/>
    <property type="project" value="TreeGrafter"/>
</dbReference>
<dbReference type="Gene3D" id="2.30.30.30">
    <property type="match status" value="1"/>
</dbReference>
<evidence type="ECO:0000259" key="5">
    <source>
        <dbReference type="Pfam" id="PF18334"/>
    </source>
</evidence>
<dbReference type="Gene3D" id="1.25.40.1050">
    <property type="match status" value="1"/>
</dbReference>
<dbReference type="InterPro" id="IPR047008">
    <property type="entry name" value="XRN1_SH3_sf"/>
</dbReference>
<sequence length="945" mass="108293">MFVEDKFKTEKETQEELEQRVKHTRQVYRNYDHSIIFEDEETLDETKLALEDKFDNWKAKYYKTKLDFDSIKNPEKVIDIAENYAEGLQWVLFYYYRGCPSWNWYYRYHYAPRIFDLAKGFQEKFEFEVGEPVKPFEQLMSVLPERSKKLIPIPYRTLMTDEYSPIKDFYPEHVDYDLNGKKASWEAVVLISFVDTKRLLNALKPLNHLLTEDEQKRNTHGSDLIFIFNPQVDQVYKTPLAGIFENLEHNHCVEQSFKLQKLPAEALNTGLIYGVKIGKESFSSFPSLDYLPFNYELKNSNVRIFNMPSKEASVVLTFDKDTDLGVASDTIIHSFLGSTVFTRYPYIRPSKVVSIKTKEGRYVLQNGEPTLKQYKSSNDFDKEARKIISDYKNQKGFIIKDIKFLFEVQPIKGIDRQENGSFKMVFEENTDLEVYPYQLVVRDVASIDERFAEREAIPIDQEFPIGCTTIFLGDYAYGCEATIAGYNETKDKLKLNLDTTNSKDAYFRDLQKLARDDVNAIKYFPAFTVMKKFNISGLTLVRLFDRCLVNYKNQTLNIGFGIRNEARRTKALGFAKKGDGWFYSELALSLLEEFKKNYTNIFNLIVKTINSTGKGQSVPDINLDDLAQNDPKFDEKLEALKFWVRRLKDNLVLVSLESDALSRKAVRIVEDYSIKISQAPKPVQQDVKNFANVPIKAIFKPEDSFGLLRRQKFSLGDRVVYVQTHGKIPYLSKGTVIGYFSEGQNVNIQVVFDNEIVAGSTLGGRLITNRAIILDRALLLNTTDRQFIYHSKASKTHVYDEKAIAKQKKLLKAKVHDMKKKQTKELLDVIKKDAGSVSKKPGDDIAVPINSVAAANVLTSVYNEIISDDLPVAGNANKVKTQPSNGSNNNNNNKPSKENKNFKKNVGNKNPGQNKGKGDKKKNLHSKKPQQNETVKSKPAPGAAE</sequence>
<dbReference type="InterPro" id="IPR041385">
    <property type="entry name" value="SH3_12"/>
</dbReference>
<organism evidence="6 7">
    <name type="scientific">Hanseniaspora valbyensis NRRL Y-1626</name>
    <dbReference type="NCBI Taxonomy" id="766949"/>
    <lineage>
        <taxon>Eukaryota</taxon>
        <taxon>Fungi</taxon>
        <taxon>Dikarya</taxon>
        <taxon>Ascomycota</taxon>
        <taxon>Saccharomycotina</taxon>
        <taxon>Saccharomycetes</taxon>
        <taxon>Saccharomycodales</taxon>
        <taxon>Saccharomycodaceae</taxon>
        <taxon>Hanseniaspora</taxon>
    </lineage>
</organism>
<dbReference type="InterPro" id="IPR047007">
    <property type="entry name" value="XRN1_D1_sf"/>
</dbReference>
<feature type="domain" description="5'-3' exoribonuclease 1 D1" evidence="4">
    <location>
        <begin position="270"/>
        <end position="454"/>
    </location>
</feature>
<dbReference type="InterPro" id="IPR041106">
    <property type="entry name" value="XRN1_D2_D3"/>
</dbReference>
<name>A0A1B7TB96_9ASCO</name>
<dbReference type="Gene3D" id="2.170.260.40">
    <property type="match status" value="1"/>
</dbReference>
<dbReference type="InterPro" id="IPR014722">
    <property type="entry name" value="Rib_uL2_dom2"/>
</dbReference>
<evidence type="ECO:0000313" key="7">
    <source>
        <dbReference type="Proteomes" id="UP000092321"/>
    </source>
</evidence>
<dbReference type="Proteomes" id="UP000092321">
    <property type="component" value="Unassembled WGS sequence"/>
</dbReference>
<dbReference type="InterPro" id="IPR040992">
    <property type="entry name" value="XRN1_D1"/>
</dbReference>
<dbReference type="GO" id="GO:0005634">
    <property type="term" value="C:nucleus"/>
    <property type="evidence" value="ECO:0007669"/>
    <property type="project" value="TreeGrafter"/>
</dbReference>
<dbReference type="PANTHER" id="PTHR12341">
    <property type="entry name" value="5'-&gt;3' EXORIBONUCLEASE"/>
    <property type="match status" value="1"/>
</dbReference>
<feature type="domain" description="Xrn1 helical" evidence="2">
    <location>
        <begin position="10"/>
        <end position="231"/>
    </location>
</feature>
<dbReference type="OrthoDB" id="372487at2759"/>
<feature type="region of interest" description="Disordered" evidence="1">
    <location>
        <begin position="876"/>
        <end position="945"/>
    </location>
</feature>
<evidence type="ECO:0000313" key="6">
    <source>
        <dbReference type="EMBL" id="OBA25987.1"/>
    </source>
</evidence>
<dbReference type="InterPro" id="IPR041412">
    <property type="entry name" value="Xrn1_helical"/>
</dbReference>
<dbReference type="PANTHER" id="PTHR12341:SF7">
    <property type="entry name" value="5'-3' EXORIBONUCLEASE 1"/>
    <property type="match status" value="1"/>
</dbReference>
<gene>
    <name evidence="6" type="ORF">HANVADRAFT_7559</name>
</gene>
<evidence type="ECO:0000259" key="2">
    <source>
        <dbReference type="Pfam" id="PF17846"/>
    </source>
</evidence>
<dbReference type="GO" id="GO:0016075">
    <property type="term" value="P:rRNA catabolic process"/>
    <property type="evidence" value="ECO:0007669"/>
    <property type="project" value="TreeGrafter"/>
</dbReference>
<dbReference type="Pfam" id="PF17846">
    <property type="entry name" value="XRN_M"/>
    <property type="match status" value="1"/>
</dbReference>
<protein>
    <submittedName>
        <fullName evidence="6">Uncharacterized protein</fullName>
    </submittedName>
</protein>
<evidence type="ECO:0000259" key="3">
    <source>
        <dbReference type="Pfam" id="PF18129"/>
    </source>
</evidence>
<feature type="compositionally biased region" description="Basic residues" evidence="1">
    <location>
        <begin position="918"/>
        <end position="928"/>
    </location>
</feature>
<dbReference type="AlphaFoldDB" id="A0A1B7TB96"/>
<dbReference type="InterPro" id="IPR027073">
    <property type="entry name" value="5_3_exoribonuclease"/>
</dbReference>
<evidence type="ECO:0000259" key="4">
    <source>
        <dbReference type="Pfam" id="PF18332"/>
    </source>
</evidence>
<dbReference type="GO" id="GO:0004534">
    <property type="term" value="F:5'-3' RNA exonuclease activity"/>
    <property type="evidence" value="ECO:0007669"/>
    <property type="project" value="TreeGrafter"/>
</dbReference>
<comment type="caution">
    <text evidence="6">The sequence shown here is derived from an EMBL/GenBank/DDBJ whole genome shotgun (WGS) entry which is preliminary data.</text>
</comment>
<keyword evidence="7" id="KW-1185">Reference proteome</keyword>
<accession>A0A1B7TB96</accession>
<dbReference type="GO" id="GO:0003723">
    <property type="term" value="F:RNA binding"/>
    <property type="evidence" value="ECO:0007669"/>
    <property type="project" value="TreeGrafter"/>
</dbReference>
<proteinExistence type="predicted"/>
<dbReference type="EMBL" id="LXPE01000029">
    <property type="protein sequence ID" value="OBA25987.1"/>
    <property type="molecule type" value="Genomic_DNA"/>
</dbReference>
<dbReference type="Gene3D" id="2.30.30.750">
    <property type="match status" value="1"/>
</dbReference>
<reference evidence="7" key="1">
    <citation type="journal article" date="2016" name="Proc. Natl. Acad. Sci. U.S.A.">
        <title>Comparative genomics of biotechnologically important yeasts.</title>
        <authorList>
            <person name="Riley R."/>
            <person name="Haridas S."/>
            <person name="Wolfe K.H."/>
            <person name="Lopes M.R."/>
            <person name="Hittinger C.T."/>
            <person name="Goeker M."/>
            <person name="Salamov A.A."/>
            <person name="Wisecaver J.H."/>
            <person name="Long T.M."/>
            <person name="Calvey C.H."/>
            <person name="Aerts A.L."/>
            <person name="Barry K.W."/>
            <person name="Choi C."/>
            <person name="Clum A."/>
            <person name="Coughlan A.Y."/>
            <person name="Deshpande S."/>
            <person name="Douglass A.P."/>
            <person name="Hanson S.J."/>
            <person name="Klenk H.-P."/>
            <person name="LaButti K.M."/>
            <person name="Lapidus A."/>
            <person name="Lindquist E.A."/>
            <person name="Lipzen A.M."/>
            <person name="Meier-Kolthoff J.P."/>
            <person name="Ohm R.A."/>
            <person name="Otillar R.P."/>
            <person name="Pangilinan J.L."/>
            <person name="Peng Y."/>
            <person name="Rokas A."/>
            <person name="Rosa C.A."/>
            <person name="Scheuner C."/>
            <person name="Sibirny A.A."/>
            <person name="Slot J.C."/>
            <person name="Stielow J.B."/>
            <person name="Sun H."/>
            <person name="Kurtzman C.P."/>
            <person name="Blackwell M."/>
            <person name="Grigoriev I.V."/>
            <person name="Jeffries T.W."/>
        </authorList>
    </citation>
    <scope>NUCLEOTIDE SEQUENCE [LARGE SCALE GENOMIC DNA]</scope>
    <source>
        <strain evidence="7">NRRL Y-1626</strain>
    </source>
</reference>
<feature type="compositionally biased region" description="Low complexity" evidence="1">
    <location>
        <begin position="904"/>
        <end position="914"/>
    </location>
</feature>
<dbReference type="Pfam" id="PF18332">
    <property type="entry name" value="XRN1_D1"/>
    <property type="match status" value="1"/>
</dbReference>
<feature type="domain" description="Exoribonuclease Xrn1 D2/D3" evidence="5">
    <location>
        <begin position="458"/>
        <end position="685"/>
    </location>
</feature>
<dbReference type="Pfam" id="PF18334">
    <property type="entry name" value="XRN1_D2_D3"/>
    <property type="match status" value="1"/>
</dbReference>
<feature type="compositionally biased region" description="Low complexity" evidence="1">
    <location>
        <begin position="884"/>
        <end position="894"/>
    </location>
</feature>
<dbReference type="Pfam" id="PF18129">
    <property type="entry name" value="SH3_12"/>
    <property type="match status" value="1"/>
</dbReference>
<feature type="domain" description="5'-3' exoribonuclease 1 SH3-like" evidence="3">
    <location>
        <begin position="711"/>
        <end position="781"/>
    </location>
</feature>
<evidence type="ECO:0000256" key="1">
    <source>
        <dbReference type="SAM" id="MobiDB-lite"/>
    </source>
</evidence>